<feature type="coiled-coil region" evidence="1">
    <location>
        <begin position="401"/>
        <end position="463"/>
    </location>
</feature>
<evidence type="ECO:0000256" key="2">
    <source>
        <dbReference type="SAM" id="MobiDB-lite"/>
    </source>
</evidence>
<feature type="compositionally biased region" description="Low complexity" evidence="2">
    <location>
        <begin position="141"/>
        <end position="152"/>
    </location>
</feature>
<protein>
    <submittedName>
        <fullName evidence="3">Uncharacterized protein</fullName>
    </submittedName>
</protein>
<proteinExistence type="predicted"/>
<comment type="caution">
    <text evidence="3">The sequence shown here is derived from an EMBL/GenBank/DDBJ whole genome shotgun (WGS) entry which is preliminary data.</text>
</comment>
<reference evidence="3" key="1">
    <citation type="journal article" date="2023" name="Mol. Biol. Evol.">
        <title>Third-Generation Sequencing Reveals the Adaptive Role of the Epigenome in Three Deep-Sea Polychaetes.</title>
        <authorList>
            <person name="Perez M."/>
            <person name="Aroh O."/>
            <person name="Sun Y."/>
            <person name="Lan Y."/>
            <person name="Juniper S.K."/>
            <person name="Young C.R."/>
            <person name="Angers B."/>
            <person name="Qian P.Y."/>
        </authorList>
    </citation>
    <scope>NUCLEOTIDE SEQUENCE</scope>
    <source>
        <strain evidence="3">P08H-3</strain>
    </source>
</reference>
<dbReference type="Gene3D" id="1.10.287.510">
    <property type="entry name" value="Helix hairpin bin"/>
    <property type="match status" value="1"/>
</dbReference>
<keyword evidence="1" id="KW-0175">Coiled coil</keyword>
<dbReference type="Proteomes" id="UP001208570">
    <property type="component" value="Unassembled WGS sequence"/>
</dbReference>
<feature type="coiled-coil region" evidence="1">
    <location>
        <begin position="253"/>
        <end position="353"/>
    </location>
</feature>
<evidence type="ECO:0000256" key="1">
    <source>
        <dbReference type="SAM" id="Coils"/>
    </source>
</evidence>
<dbReference type="EMBL" id="JAODUP010000631">
    <property type="protein sequence ID" value="KAK2146115.1"/>
    <property type="molecule type" value="Genomic_DNA"/>
</dbReference>
<name>A0AAD9J5A2_9ANNE</name>
<accession>A0AAD9J5A2</accession>
<keyword evidence="4" id="KW-1185">Reference proteome</keyword>
<evidence type="ECO:0000313" key="3">
    <source>
        <dbReference type="EMBL" id="KAK2146115.1"/>
    </source>
</evidence>
<feature type="compositionally biased region" description="Polar residues" evidence="2">
    <location>
        <begin position="73"/>
        <end position="134"/>
    </location>
</feature>
<evidence type="ECO:0000313" key="4">
    <source>
        <dbReference type="Proteomes" id="UP001208570"/>
    </source>
</evidence>
<organism evidence="3 4">
    <name type="scientific">Paralvinella palmiformis</name>
    <dbReference type="NCBI Taxonomy" id="53620"/>
    <lineage>
        <taxon>Eukaryota</taxon>
        <taxon>Metazoa</taxon>
        <taxon>Spiralia</taxon>
        <taxon>Lophotrochozoa</taxon>
        <taxon>Annelida</taxon>
        <taxon>Polychaeta</taxon>
        <taxon>Sedentaria</taxon>
        <taxon>Canalipalpata</taxon>
        <taxon>Terebellida</taxon>
        <taxon>Terebelliformia</taxon>
        <taxon>Alvinellidae</taxon>
        <taxon>Paralvinella</taxon>
    </lineage>
</organism>
<feature type="compositionally biased region" description="Basic residues" evidence="2">
    <location>
        <begin position="7"/>
        <end position="25"/>
    </location>
</feature>
<gene>
    <name evidence="3" type="ORF">LSH36_631g02036</name>
</gene>
<sequence length="602" mass="69627">MSAVEKVKKKKGKGPKGSVKGKNKKVIGIAPDNEDNKLVIEPPADEENHGSVISVQEANEDSKQDYVDHKNDNQSVTSKNEKGSNTGRDPVASTSKNISRPTSVTSQHSGQLGSVVSIQSKEAWTDNRMSTVTPNDKKRNQNSSRSLQSQGQAPMFAPAEMNENHAYVPFLYARDSIAKITEDMKKMKGKHVDIIRQIDLNYKNIEDDTQTHFNMFVVTLQQKYVQKVRTFRQVIEVHRIELNNKQQYWDEMLQSLSQRNKQLLNEKKQLLILNKQQHEKLEQDKENTMKELTQKLNEKEKEVIHLREKMKRKELKFEEDKERELRNMENTLRQEWNNERQELEETIEELRNNPIMVTATQSLQQSSVAPTDADHVAELERKVQEKDTFLLLCKETSSKKDAEHEKEKTALQHEIKKLEQQVNKLKKKLTGDVDSDSDLEKQVDDLEEKIMHLELALMGAETDKQHYMNISKDQKDYITDLEDQLSAMNTRVSHLQVSAAEAEKSMAQLSTANRNLEKQQKKVKKLEDELMKKSEEMSEQQLKAEKLRSDMEKDMKKMLKEIAKLRKQLEESEVYEMDGSVVANHNILHNINALVIYLAIVN</sequence>
<dbReference type="AlphaFoldDB" id="A0AAD9J5A2"/>
<feature type="coiled-coil region" evidence="1">
    <location>
        <begin position="499"/>
        <end position="575"/>
    </location>
</feature>
<feature type="compositionally biased region" description="Basic and acidic residues" evidence="2">
    <location>
        <begin position="60"/>
        <end position="72"/>
    </location>
</feature>
<feature type="region of interest" description="Disordered" evidence="2">
    <location>
        <begin position="1"/>
        <end position="152"/>
    </location>
</feature>